<proteinExistence type="predicted"/>
<accession>A0A2P1CAH5</accession>
<evidence type="ECO:0000313" key="2">
    <source>
        <dbReference type="Proteomes" id="UP000240649"/>
    </source>
</evidence>
<sequence>MVQIVFALMVEESVEGEYAFMVRSLHHTEEGARAKAESLGIHKHNYYIETMEVEA</sequence>
<reference evidence="1 2" key="1">
    <citation type="submission" date="2018-01" db="EMBL/GenBank/DDBJ databases">
        <title>Draft Genome Sequence of Salmonella Enteritidis Phage SE131.</title>
        <authorList>
            <person name="Kim Y."/>
            <person name="Han B.K."/>
            <person name="Kim H."/>
            <person name="Kim D."/>
        </authorList>
    </citation>
    <scope>NUCLEOTIDE SEQUENCE [LARGE SCALE GENOMIC DNA]</scope>
</reference>
<dbReference type="KEGG" id="vg:77948367"/>
<dbReference type="Proteomes" id="UP000240649">
    <property type="component" value="Segment"/>
</dbReference>
<dbReference type="GeneID" id="77948367"/>
<keyword evidence="2" id="KW-1185">Reference proteome</keyword>
<evidence type="ECO:0000313" key="1">
    <source>
        <dbReference type="EMBL" id="AVJ48248.1"/>
    </source>
</evidence>
<organism evidence="1 2">
    <name type="scientific">Salmonella phage SE131</name>
    <dbReference type="NCBI Taxonomy" id="2081631"/>
    <lineage>
        <taxon>Viruses</taxon>
        <taxon>Duplodnaviria</taxon>
        <taxon>Heunggongvirae</taxon>
        <taxon>Uroviricota</taxon>
        <taxon>Caudoviricetes</taxon>
        <taxon>Grimontviridae</taxon>
        <taxon>Moazamivirus</taxon>
        <taxon>Moazamivirus SE131</taxon>
    </lineage>
</organism>
<name>A0A2P1CAH5_9CAUD</name>
<protein>
    <submittedName>
        <fullName evidence="1">Uncharacterized protein</fullName>
    </submittedName>
</protein>
<dbReference type="RefSeq" id="YP_010672097.1">
    <property type="nucleotide sequence ID" value="NC_070974.1"/>
</dbReference>
<dbReference type="EMBL" id="MG873442">
    <property type="protein sequence ID" value="AVJ48248.1"/>
    <property type="molecule type" value="Genomic_DNA"/>
</dbReference>